<dbReference type="AlphaFoldDB" id="A0A8H7NXT1"/>
<evidence type="ECO:0000313" key="2">
    <source>
        <dbReference type="Proteomes" id="UP000639403"/>
    </source>
</evidence>
<proteinExistence type="predicted"/>
<protein>
    <submittedName>
        <fullName evidence="1">Uncharacterized protein</fullName>
    </submittedName>
</protein>
<dbReference type="EMBL" id="JADOXO010000231">
    <property type="protein sequence ID" value="KAF9808813.1"/>
    <property type="molecule type" value="Genomic_DNA"/>
</dbReference>
<reference evidence="1" key="2">
    <citation type="journal article" name="Front. Microbiol.">
        <title>Degradative Capacity of Two Strains of Rhodonia placenta: From Phenotype to Genotype.</title>
        <authorList>
            <person name="Kolle M."/>
            <person name="Horta M.A.C."/>
            <person name="Nowrousian M."/>
            <person name="Ohm R.A."/>
            <person name="Benz J.P."/>
            <person name="Pilgard A."/>
        </authorList>
    </citation>
    <scope>NUCLEOTIDE SEQUENCE</scope>
    <source>
        <strain evidence="1">FPRL280</strain>
    </source>
</reference>
<comment type="caution">
    <text evidence="1">The sequence shown here is derived from an EMBL/GenBank/DDBJ whole genome shotgun (WGS) entry which is preliminary data.</text>
</comment>
<reference evidence="1" key="1">
    <citation type="submission" date="2020-11" db="EMBL/GenBank/DDBJ databases">
        <authorList>
            <person name="Koelle M."/>
            <person name="Horta M.A.C."/>
            <person name="Nowrousian M."/>
            <person name="Ohm R.A."/>
            <person name="Benz P."/>
            <person name="Pilgard A."/>
        </authorList>
    </citation>
    <scope>NUCLEOTIDE SEQUENCE</scope>
    <source>
        <strain evidence="1">FPRL280</strain>
    </source>
</reference>
<accession>A0A8H7NXT1</accession>
<evidence type="ECO:0000313" key="1">
    <source>
        <dbReference type="EMBL" id="KAF9808813.1"/>
    </source>
</evidence>
<dbReference type="Proteomes" id="UP000639403">
    <property type="component" value="Unassembled WGS sequence"/>
</dbReference>
<sequence>MFERGRRIKYEILHRWLMSRPERELQLSGCPLAHYRQAVYQTLHWTTPPRSSRSATNELNNIDLGRSAIPMGTSNSARLTFGSDSTHESRKRIDFFDSMFAEMSLRHFGKDSMQLVQIRQYRDHRLVRHLVVLDEARATSAVAKIPPRGISTNQAGAEVGTSEVKYCCQAALPDASHNDTVTRDMMVHCPQAVKDQAALTKESLPSPSEPILSLLAALALALKLAPLAMLIFALPEAIPDASTLFLLTRGSPSTLSAATLFVPAPPTDVEP</sequence>
<name>A0A8H7NXT1_9APHY</name>
<organism evidence="1 2">
    <name type="scientific">Rhodonia placenta</name>
    <dbReference type="NCBI Taxonomy" id="104341"/>
    <lineage>
        <taxon>Eukaryota</taxon>
        <taxon>Fungi</taxon>
        <taxon>Dikarya</taxon>
        <taxon>Basidiomycota</taxon>
        <taxon>Agaricomycotina</taxon>
        <taxon>Agaricomycetes</taxon>
        <taxon>Polyporales</taxon>
        <taxon>Adustoporiaceae</taxon>
        <taxon>Rhodonia</taxon>
    </lineage>
</organism>
<gene>
    <name evidence="1" type="ORF">IEO21_07741</name>
</gene>